<evidence type="ECO:0000256" key="2">
    <source>
        <dbReference type="ARBA" id="ARBA00023015"/>
    </source>
</evidence>
<keyword evidence="8" id="KW-1185">Reference proteome</keyword>
<evidence type="ECO:0008006" key="9">
    <source>
        <dbReference type="Google" id="ProtNLM"/>
    </source>
</evidence>
<dbReference type="NCBIfam" id="TIGR02937">
    <property type="entry name" value="sigma70-ECF"/>
    <property type="match status" value="1"/>
</dbReference>
<protein>
    <recommendedName>
        <fullName evidence="9">RNA polymerase subunit sigma-24</fullName>
    </recommendedName>
</protein>
<dbReference type="InterPro" id="IPR007627">
    <property type="entry name" value="RNA_pol_sigma70_r2"/>
</dbReference>
<dbReference type="CDD" id="cd06171">
    <property type="entry name" value="Sigma70_r4"/>
    <property type="match status" value="1"/>
</dbReference>
<dbReference type="InterPro" id="IPR036388">
    <property type="entry name" value="WH-like_DNA-bd_sf"/>
</dbReference>
<dbReference type="Pfam" id="PF04542">
    <property type="entry name" value="Sigma70_r2"/>
    <property type="match status" value="1"/>
</dbReference>
<dbReference type="PANTHER" id="PTHR43133">
    <property type="entry name" value="RNA POLYMERASE ECF-TYPE SIGMA FACTO"/>
    <property type="match status" value="1"/>
</dbReference>
<dbReference type="Proteomes" id="UP000190306">
    <property type="component" value="Chromosome"/>
</dbReference>
<evidence type="ECO:0000313" key="7">
    <source>
        <dbReference type="EMBL" id="OOQ48824.1"/>
    </source>
</evidence>
<keyword evidence="2" id="KW-0805">Transcription regulation</keyword>
<dbReference type="InterPro" id="IPR014284">
    <property type="entry name" value="RNA_pol_sigma-70_dom"/>
</dbReference>
<dbReference type="InterPro" id="IPR013249">
    <property type="entry name" value="RNA_pol_sigma70_r4_t2"/>
</dbReference>
<dbReference type="SUPFAM" id="SSF88659">
    <property type="entry name" value="Sigma3 and sigma4 domains of RNA polymerase sigma factors"/>
    <property type="match status" value="1"/>
</dbReference>
<evidence type="ECO:0000256" key="3">
    <source>
        <dbReference type="ARBA" id="ARBA00023082"/>
    </source>
</evidence>
<dbReference type="Pfam" id="PF08281">
    <property type="entry name" value="Sigma70_r4_2"/>
    <property type="match status" value="1"/>
</dbReference>
<dbReference type="Gene3D" id="1.10.1740.10">
    <property type="match status" value="1"/>
</dbReference>
<evidence type="ECO:0000259" key="5">
    <source>
        <dbReference type="Pfam" id="PF04542"/>
    </source>
</evidence>
<dbReference type="InterPro" id="IPR013325">
    <property type="entry name" value="RNA_pol_sigma_r2"/>
</dbReference>
<name>A0ABX3LE56_STRAT</name>
<dbReference type="EMBL" id="LHQL01000013">
    <property type="protein sequence ID" value="OOQ48824.1"/>
    <property type="molecule type" value="Genomic_DNA"/>
</dbReference>
<dbReference type="InterPro" id="IPR013324">
    <property type="entry name" value="RNA_pol_sigma_r3/r4-like"/>
</dbReference>
<feature type="domain" description="RNA polymerase sigma factor 70 region 4 type 2" evidence="6">
    <location>
        <begin position="150"/>
        <end position="202"/>
    </location>
</feature>
<sequence>MKTEAETQTEDAEIIVSLPNNATAAPPGPEPELVARARTGDRDAFAALYHEHYRPVYAYLLVRTRDRHLAEDLTQEVFTRALRRIDAFTWQGTAFAAWLTTIAKNLYLDEIGRGRTRLETPVAEFQDPQAPGRDTESLALRELEAVEAHEAVRAALHALNDHQRHCVELRFLDELSAEETARAMGRSVGAVKTLTYRALRKMRWTAEAVCV</sequence>
<dbReference type="SUPFAM" id="SSF88946">
    <property type="entry name" value="Sigma2 domain of RNA polymerase sigma factors"/>
    <property type="match status" value="1"/>
</dbReference>
<evidence type="ECO:0000259" key="6">
    <source>
        <dbReference type="Pfam" id="PF08281"/>
    </source>
</evidence>
<evidence type="ECO:0000313" key="8">
    <source>
        <dbReference type="Proteomes" id="UP000190306"/>
    </source>
</evidence>
<dbReference type="Gene3D" id="1.10.10.10">
    <property type="entry name" value="Winged helix-like DNA-binding domain superfamily/Winged helix DNA-binding domain"/>
    <property type="match status" value="1"/>
</dbReference>
<organism evidence="7 8">
    <name type="scientific">Streptomyces antibioticus</name>
    <dbReference type="NCBI Taxonomy" id="1890"/>
    <lineage>
        <taxon>Bacteria</taxon>
        <taxon>Bacillati</taxon>
        <taxon>Actinomycetota</taxon>
        <taxon>Actinomycetes</taxon>
        <taxon>Kitasatosporales</taxon>
        <taxon>Streptomycetaceae</taxon>
        <taxon>Streptomyces</taxon>
    </lineage>
</organism>
<comment type="caution">
    <text evidence="7">The sequence shown here is derived from an EMBL/GenBank/DDBJ whole genome shotgun (WGS) entry which is preliminary data.</text>
</comment>
<dbReference type="InterPro" id="IPR039425">
    <property type="entry name" value="RNA_pol_sigma-70-like"/>
</dbReference>
<dbReference type="PANTHER" id="PTHR43133:SF57">
    <property type="entry name" value="RNA POLYMERASE SIGMA-70 FACTOR"/>
    <property type="match status" value="1"/>
</dbReference>
<gene>
    <name evidence="7" type="ORF">AFM16_27885</name>
</gene>
<reference evidence="7 8" key="1">
    <citation type="submission" date="2015-07" db="EMBL/GenBank/DDBJ databases">
        <title>Draft Genome Sequence of Streptomyces antibioticus, IMRU 3720 reveals insights in the evolution of actinomycin biosynthetic gene clusters in Streptomyces.</title>
        <authorList>
            <person name="Crnovcic I."/>
            <person name="Ruckert C."/>
            <person name="Kalinowksi J."/>
            <person name="Keller U."/>
        </authorList>
    </citation>
    <scope>NUCLEOTIDE SEQUENCE [LARGE SCALE GENOMIC DNA]</scope>
    <source>
        <strain evidence="7 8">DSM 41481</strain>
    </source>
</reference>
<comment type="similarity">
    <text evidence="1">Belongs to the sigma-70 factor family. ECF subfamily.</text>
</comment>
<feature type="domain" description="RNA polymerase sigma-70 region 2" evidence="5">
    <location>
        <begin position="48"/>
        <end position="114"/>
    </location>
</feature>
<proteinExistence type="inferred from homology"/>
<evidence type="ECO:0000256" key="1">
    <source>
        <dbReference type="ARBA" id="ARBA00010641"/>
    </source>
</evidence>
<evidence type="ECO:0000256" key="4">
    <source>
        <dbReference type="ARBA" id="ARBA00023163"/>
    </source>
</evidence>
<keyword evidence="4" id="KW-0804">Transcription</keyword>
<accession>A0ABX3LE56</accession>
<keyword evidence="3" id="KW-0731">Sigma factor</keyword>